<dbReference type="EMBL" id="JBHLYQ010000007">
    <property type="protein sequence ID" value="MFC0080840.1"/>
    <property type="molecule type" value="Genomic_DNA"/>
</dbReference>
<feature type="compositionally biased region" description="Pro residues" evidence="11">
    <location>
        <begin position="1"/>
        <end position="12"/>
    </location>
</feature>
<comment type="caution">
    <text evidence="12">The sequence shown here is derived from an EMBL/GenBank/DDBJ whole genome shotgun (WGS) entry which is preliminary data.</text>
</comment>
<evidence type="ECO:0000256" key="10">
    <source>
        <dbReference type="RuleBase" id="RU364125"/>
    </source>
</evidence>
<evidence type="ECO:0000256" key="5">
    <source>
        <dbReference type="ARBA" id="ARBA00022500"/>
    </source>
</evidence>
<evidence type="ECO:0000256" key="11">
    <source>
        <dbReference type="SAM" id="MobiDB-lite"/>
    </source>
</evidence>
<feature type="compositionally biased region" description="Basic and acidic residues" evidence="11">
    <location>
        <begin position="38"/>
        <end position="49"/>
    </location>
</feature>
<organism evidence="12 13">
    <name type="scientific">Aciditerrimonas ferrireducens</name>
    <dbReference type="NCBI Taxonomy" id="667306"/>
    <lineage>
        <taxon>Bacteria</taxon>
        <taxon>Bacillati</taxon>
        <taxon>Actinomycetota</taxon>
        <taxon>Acidimicrobiia</taxon>
        <taxon>Acidimicrobiales</taxon>
        <taxon>Acidimicrobiaceae</taxon>
        <taxon>Aciditerrimonas</taxon>
    </lineage>
</organism>
<evidence type="ECO:0000256" key="2">
    <source>
        <dbReference type="ARBA" id="ARBA00004162"/>
    </source>
</evidence>
<evidence type="ECO:0000256" key="4">
    <source>
        <dbReference type="ARBA" id="ARBA00022475"/>
    </source>
</evidence>
<accession>A0ABV6BZJ3</accession>
<sequence>MSMPSPATPPQAPRSWPTREQRPAGPAPASDPKAAKGKSKEKDDAAEGKPKKKKLPLLIGAVVLLALIGFKEKGLFLKPHYQPGHPAPDGVVYPLPTTSPITVTTADGKLVQTGIALQLTTVANSKELAKDEPAIENAVISVLGSDTYAQLLSPSGRAAAQQAMLARIQQILGPVDGSPQVVQVLFTGSFVLQQ</sequence>
<proteinExistence type="inferred from homology"/>
<evidence type="ECO:0000256" key="7">
    <source>
        <dbReference type="ARBA" id="ARBA00022779"/>
    </source>
</evidence>
<dbReference type="Proteomes" id="UP001589788">
    <property type="component" value="Unassembled WGS sequence"/>
</dbReference>
<reference evidence="12 13" key="1">
    <citation type="submission" date="2024-09" db="EMBL/GenBank/DDBJ databases">
        <authorList>
            <person name="Sun Q."/>
            <person name="Mori K."/>
        </authorList>
    </citation>
    <scope>NUCLEOTIDE SEQUENCE [LARGE SCALE GENOMIC DNA]</scope>
    <source>
        <strain evidence="12 13">JCM 15389</strain>
    </source>
</reference>
<keyword evidence="5 10" id="KW-0145">Chemotaxis</keyword>
<evidence type="ECO:0000256" key="8">
    <source>
        <dbReference type="ARBA" id="ARBA00022989"/>
    </source>
</evidence>
<keyword evidence="4 10" id="KW-1003">Cell membrane</keyword>
<evidence type="ECO:0000256" key="1">
    <source>
        <dbReference type="ARBA" id="ARBA00002254"/>
    </source>
</evidence>
<dbReference type="InterPro" id="IPR005503">
    <property type="entry name" value="FliL"/>
</dbReference>
<evidence type="ECO:0000313" key="12">
    <source>
        <dbReference type="EMBL" id="MFC0080840.1"/>
    </source>
</evidence>
<dbReference type="Pfam" id="PF03748">
    <property type="entry name" value="FliL"/>
    <property type="match status" value="1"/>
</dbReference>
<dbReference type="PANTHER" id="PTHR35091:SF2">
    <property type="entry name" value="FLAGELLAR PROTEIN FLIL"/>
    <property type="match status" value="1"/>
</dbReference>
<comment type="subcellular location">
    <subcellularLocation>
        <location evidence="2">Cell membrane</location>
        <topology evidence="2">Single-pass membrane protein</topology>
    </subcellularLocation>
</comment>
<name>A0ABV6BZJ3_9ACTN</name>
<keyword evidence="12" id="KW-0966">Cell projection</keyword>
<keyword evidence="9 10" id="KW-0472">Membrane</keyword>
<keyword evidence="12" id="KW-0969">Cilium</keyword>
<gene>
    <name evidence="12" type="primary">fliL</name>
    <name evidence="12" type="ORF">ACFFRE_01545</name>
</gene>
<evidence type="ECO:0000256" key="9">
    <source>
        <dbReference type="ARBA" id="ARBA00023136"/>
    </source>
</evidence>
<keyword evidence="13" id="KW-1185">Reference proteome</keyword>
<comment type="function">
    <text evidence="1 10">Controls the rotational direction of flagella during chemotaxis.</text>
</comment>
<keyword evidence="12" id="KW-0282">Flagellum</keyword>
<keyword evidence="8" id="KW-1133">Transmembrane helix</keyword>
<protein>
    <recommendedName>
        <fullName evidence="10">Flagellar protein FliL</fullName>
    </recommendedName>
</protein>
<evidence type="ECO:0000256" key="3">
    <source>
        <dbReference type="ARBA" id="ARBA00008281"/>
    </source>
</evidence>
<feature type="region of interest" description="Disordered" evidence="11">
    <location>
        <begin position="1"/>
        <end position="51"/>
    </location>
</feature>
<keyword evidence="6" id="KW-0812">Transmembrane</keyword>
<evidence type="ECO:0000256" key="6">
    <source>
        <dbReference type="ARBA" id="ARBA00022692"/>
    </source>
</evidence>
<comment type="similarity">
    <text evidence="3 10">Belongs to the FliL family.</text>
</comment>
<dbReference type="PANTHER" id="PTHR35091">
    <property type="entry name" value="FLAGELLAR PROTEIN FLIL"/>
    <property type="match status" value="1"/>
</dbReference>
<keyword evidence="7 10" id="KW-0283">Flagellar rotation</keyword>
<evidence type="ECO:0000313" key="13">
    <source>
        <dbReference type="Proteomes" id="UP001589788"/>
    </source>
</evidence>